<dbReference type="PANTHER" id="PTHR43433">
    <property type="entry name" value="HYDROLASE, ALPHA/BETA FOLD FAMILY PROTEIN"/>
    <property type="match status" value="1"/>
</dbReference>
<dbReference type="GO" id="GO:0016787">
    <property type="term" value="F:hydrolase activity"/>
    <property type="evidence" value="ECO:0007669"/>
    <property type="project" value="UniProtKB-KW"/>
</dbReference>
<evidence type="ECO:0000313" key="4">
    <source>
        <dbReference type="Proteomes" id="UP000800038"/>
    </source>
</evidence>
<sequence length="305" mass="33562">MTILTTMHRSVDNTPEASTDFEPPKCRYRLDNDSSDTLTLPDGRKLGYAQYGSPTGHAIIYVHGLPGSRIKATGYHDLGLDLGARIIGVDRPGMGWSTPQPDRKILDFAKDVEHLTGHFGLKSYSVIGLSGGGPYALACAASLPSQNLKCVSLVCGLGPPDIGMSDAVACMDLDDEDRLESLLSPSFLKTLTHEKDRQVFQDTHMLKLMLRATREAWAQGFEGIAQDGRTMCTPALWGFRVEDIRKDLLMLLWCGKDDTFVQPNHGVQIATRLGGRAELRVGEDTHASISQHWRREQVEAILGKM</sequence>
<protein>
    <submittedName>
        <fullName evidence="3">Alpha/beta-hydrolase</fullName>
    </submittedName>
</protein>
<feature type="region of interest" description="Disordered" evidence="1">
    <location>
        <begin position="1"/>
        <end position="23"/>
    </location>
</feature>
<dbReference type="Proteomes" id="UP000800038">
    <property type="component" value="Unassembled WGS sequence"/>
</dbReference>
<keyword evidence="4" id="KW-1185">Reference proteome</keyword>
<feature type="compositionally biased region" description="Polar residues" evidence="1">
    <location>
        <begin position="1"/>
        <end position="17"/>
    </location>
</feature>
<dbReference type="OrthoDB" id="294702at2759"/>
<dbReference type="AlphaFoldDB" id="A0A6A5SWA7"/>
<proteinExistence type="predicted"/>
<evidence type="ECO:0000256" key="1">
    <source>
        <dbReference type="SAM" id="MobiDB-lite"/>
    </source>
</evidence>
<dbReference type="Pfam" id="PF00561">
    <property type="entry name" value="Abhydrolase_1"/>
    <property type="match status" value="1"/>
</dbReference>
<dbReference type="PANTHER" id="PTHR43433:SF10">
    <property type="entry name" value="AB HYDROLASE-1 DOMAIN-CONTAINING PROTEIN"/>
    <property type="match status" value="1"/>
</dbReference>
<dbReference type="EMBL" id="ML976013">
    <property type="protein sequence ID" value="KAF1944965.1"/>
    <property type="molecule type" value="Genomic_DNA"/>
</dbReference>
<keyword evidence="3" id="KW-0378">Hydrolase</keyword>
<evidence type="ECO:0000259" key="2">
    <source>
        <dbReference type="Pfam" id="PF00561"/>
    </source>
</evidence>
<dbReference type="InterPro" id="IPR029058">
    <property type="entry name" value="AB_hydrolase_fold"/>
</dbReference>
<accession>A0A6A5SWA7</accession>
<organism evidence="3 4">
    <name type="scientific">Clathrospora elynae</name>
    <dbReference type="NCBI Taxonomy" id="706981"/>
    <lineage>
        <taxon>Eukaryota</taxon>
        <taxon>Fungi</taxon>
        <taxon>Dikarya</taxon>
        <taxon>Ascomycota</taxon>
        <taxon>Pezizomycotina</taxon>
        <taxon>Dothideomycetes</taxon>
        <taxon>Pleosporomycetidae</taxon>
        <taxon>Pleosporales</taxon>
        <taxon>Diademaceae</taxon>
        <taxon>Clathrospora</taxon>
    </lineage>
</organism>
<name>A0A6A5SWA7_9PLEO</name>
<feature type="domain" description="AB hydrolase-1" evidence="2">
    <location>
        <begin position="58"/>
        <end position="281"/>
    </location>
</feature>
<gene>
    <name evidence="3" type="ORF">EJ02DRAFT_501144</name>
</gene>
<dbReference type="InterPro" id="IPR050471">
    <property type="entry name" value="AB_hydrolase"/>
</dbReference>
<dbReference type="Gene3D" id="3.40.50.1820">
    <property type="entry name" value="alpha/beta hydrolase"/>
    <property type="match status" value="1"/>
</dbReference>
<reference evidence="3" key="1">
    <citation type="journal article" date="2020" name="Stud. Mycol.">
        <title>101 Dothideomycetes genomes: a test case for predicting lifestyles and emergence of pathogens.</title>
        <authorList>
            <person name="Haridas S."/>
            <person name="Albert R."/>
            <person name="Binder M."/>
            <person name="Bloem J."/>
            <person name="Labutti K."/>
            <person name="Salamov A."/>
            <person name="Andreopoulos B."/>
            <person name="Baker S."/>
            <person name="Barry K."/>
            <person name="Bills G."/>
            <person name="Bluhm B."/>
            <person name="Cannon C."/>
            <person name="Castanera R."/>
            <person name="Culley D."/>
            <person name="Daum C."/>
            <person name="Ezra D."/>
            <person name="Gonzalez J."/>
            <person name="Henrissat B."/>
            <person name="Kuo A."/>
            <person name="Liang C."/>
            <person name="Lipzen A."/>
            <person name="Lutzoni F."/>
            <person name="Magnuson J."/>
            <person name="Mondo S."/>
            <person name="Nolan M."/>
            <person name="Ohm R."/>
            <person name="Pangilinan J."/>
            <person name="Park H.-J."/>
            <person name="Ramirez L."/>
            <person name="Alfaro M."/>
            <person name="Sun H."/>
            <person name="Tritt A."/>
            <person name="Yoshinaga Y."/>
            <person name="Zwiers L.-H."/>
            <person name="Turgeon B."/>
            <person name="Goodwin S."/>
            <person name="Spatafora J."/>
            <person name="Crous P."/>
            <person name="Grigoriev I."/>
        </authorList>
    </citation>
    <scope>NUCLEOTIDE SEQUENCE</scope>
    <source>
        <strain evidence="3">CBS 161.51</strain>
    </source>
</reference>
<dbReference type="InterPro" id="IPR000073">
    <property type="entry name" value="AB_hydrolase_1"/>
</dbReference>
<dbReference type="SUPFAM" id="SSF53474">
    <property type="entry name" value="alpha/beta-Hydrolases"/>
    <property type="match status" value="1"/>
</dbReference>
<evidence type="ECO:0000313" key="3">
    <source>
        <dbReference type="EMBL" id="KAF1944965.1"/>
    </source>
</evidence>